<proteinExistence type="predicted"/>
<reference evidence="3 4" key="1">
    <citation type="submission" date="2024-04" db="EMBL/GenBank/DDBJ databases">
        <authorList>
            <consortium name="Genoscope - CEA"/>
            <person name="William W."/>
        </authorList>
    </citation>
    <scope>NUCLEOTIDE SEQUENCE [LARGE SCALE GENOMIC DNA]</scope>
</reference>
<accession>A0AAV2HSF3</accession>
<comment type="caution">
    <text evidence="3">The sequence shown here is derived from an EMBL/GenBank/DDBJ whole genome shotgun (WGS) entry which is preliminary data.</text>
</comment>
<feature type="signal peptide" evidence="2">
    <location>
        <begin position="1"/>
        <end position="18"/>
    </location>
</feature>
<gene>
    <name evidence="3" type="ORF">GSLYS_00009016001</name>
</gene>
<evidence type="ECO:0000256" key="1">
    <source>
        <dbReference type="SAM" id="Phobius"/>
    </source>
</evidence>
<sequence length="626" mass="70903">MLAIFLKVSLIYAAVILCAHPQKITVYDYKQEQSQSQCTNGLISDVDVVVFQCLVDYSQDRVMKSVVFQTKKISETRFSFLDDCNIQEDCRNSKYADGVHIDIFLLEITIRVKATKSLSGAKFRGQLYASNNKQIPSNEQKFPQIADVSDVNGILILNGKKITQPTECYDVFTRSPLNIVFMCQSQVLPCLVAISNNESTETVNGSGLVTWNKEYYSQREVYLHIKYAVCRLNERGPTFICKFIIGNVSSPEENKAGDITTPVLISIAIGVPVLSCLICLLVVYKHKEFGLFFRRISTCILKTDQANCKYETCIMNERQNLMEDFKTCSKNKKHSQFIPSDNFTKEHLPQMDLDSDILEPLFDLINLVADLTVRVRVLYISHDRPHFFPDEKHPYPFSDKKGDTVTTRLGTAFIKRVVVIQKTDGLKCPCYKCLKSNDSGKAWGKVYISTAKSLIFDNSEARFSTFKISFNKQTGDYYYLNGSRVTQSDLYHDQCYIECVTCDEDLLNLLSSKTKGCKQQMSDVNSKYNEGKCKDKLTIIVSNPHGCPEHVSLGHWTNRYVVAADDSKESTKYIYTTPTCPGCIGAFVYILGASDISLKHHVHCGFNEEINNFSSTGIEKIWKAKL</sequence>
<feature type="transmembrane region" description="Helical" evidence="1">
    <location>
        <begin position="263"/>
        <end position="284"/>
    </location>
</feature>
<keyword evidence="4" id="KW-1185">Reference proteome</keyword>
<keyword evidence="1" id="KW-1133">Transmembrane helix</keyword>
<organism evidence="3 4">
    <name type="scientific">Lymnaea stagnalis</name>
    <name type="common">Great pond snail</name>
    <name type="synonym">Helix stagnalis</name>
    <dbReference type="NCBI Taxonomy" id="6523"/>
    <lineage>
        <taxon>Eukaryota</taxon>
        <taxon>Metazoa</taxon>
        <taxon>Spiralia</taxon>
        <taxon>Lophotrochozoa</taxon>
        <taxon>Mollusca</taxon>
        <taxon>Gastropoda</taxon>
        <taxon>Heterobranchia</taxon>
        <taxon>Euthyneura</taxon>
        <taxon>Panpulmonata</taxon>
        <taxon>Hygrophila</taxon>
        <taxon>Lymnaeoidea</taxon>
        <taxon>Lymnaeidae</taxon>
        <taxon>Lymnaea</taxon>
    </lineage>
</organism>
<feature type="chain" id="PRO_5043920649" evidence="2">
    <location>
        <begin position="19"/>
        <end position="626"/>
    </location>
</feature>
<dbReference type="AlphaFoldDB" id="A0AAV2HSF3"/>
<name>A0AAV2HSF3_LYMST</name>
<keyword evidence="2" id="KW-0732">Signal</keyword>
<protein>
    <submittedName>
        <fullName evidence="3">Uncharacterized protein</fullName>
    </submittedName>
</protein>
<dbReference type="EMBL" id="CAXITT010000190">
    <property type="protein sequence ID" value="CAL1535056.1"/>
    <property type="molecule type" value="Genomic_DNA"/>
</dbReference>
<keyword evidence="1" id="KW-0472">Membrane</keyword>
<dbReference type="Proteomes" id="UP001497497">
    <property type="component" value="Unassembled WGS sequence"/>
</dbReference>
<evidence type="ECO:0000313" key="3">
    <source>
        <dbReference type="EMBL" id="CAL1535056.1"/>
    </source>
</evidence>
<keyword evidence="1" id="KW-0812">Transmembrane</keyword>
<evidence type="ECO:0000313" key="4">
    <source>
        <dbReference type="Proteomes" id="UP001497497"/>
    </source>
</evidence>
<evidence type="ECO:0000256" key="2">
    <source>
        <dbReference type="SAM" id="SignalP"/>
    </source>
</evidence>